<dbReference type="InterPro" id="IPR011009">
    <property type="entry name" value="Kinase-like_dom_sf"/>
</dbReference>
<dbReference type="AlphaFoldDB" id="A0A812SAG0"/>
<dbReference type="SUPFAM" id="SSF56112">
    <property type="entry name" value="Protein kinase-like (PK-like)"/>
    <property type="match status" value="1"/>
</dbReference>
<proteinExistence type="predicted"/>
<dbReference type="Proteomes" id="UP000649617">
    <property type="component" value="Unassembled WGS sequence"/>
</dbReference>
<keyword evidence="2" id="KW-1185">Reference proteome</keyword>
<accession>A0A812SAG0</accession>
<evidence type="ECO:0000313" key="1">
    <source>
        <dbReference type="EMBL" id="CAE7470740.1"/>
    </source>
</evidence>
<name>A0A812SAG0_SYMPI</name>
<comment type="caution">
    <text evidence="1">The sequence shown here is derived from an EMBL/GenBank/DDBJ whole genome shotgun (WGS) entry which is preliminary data.</text>
</comment>
<protein>
    <submittedName>
        <fullName evidence="1">Ank3 protein</fullName>
    </submittedName>
</protein>
<organism evidence="1 2">
    <name type="scientific">Symbiodinium pilosum</name>
    <name type="common">Dinoflagellate</name>
    <dbReference type="NCBI Taxonomy" id="2952"/>
    <lineage>
        <taxon>Eukaryota</taxon>
        <taxon>Sar</taxon>
        <taxon>Alveolata</taxon>
        <taxon>Dinophyceae</taxon>
        <taxon>Suessiales</taxon>
        <taxon>Symbiodiniaceae</taxon>
        <taxon>Symbiodinium</taxon>
    </lineage>
</organism>
<evidence type="ECO:0000313" key="2">
    <source>
        <dbReference type="Proteomes" id="UP000649617"/>
    </source>
</evidence>
<dbReference type="EMBL" id="CAJNIZ010023669">
    <property type="protein sequence ID" value="CAE7470740.1"/>
    <property type="molecule type" value="Genomic_DNA"/>
</dbReference>
<reference evidence="1" key="1">
    <citation type="submission" date="2021-02" db="EMBL/GenBank/DDBJ databases">
        <authorList>
            <person name="Dougan E. K."/>
            <person name="Rhodes N."/>
            <person name="Thang M."/>
            <person name="Chan C."/>
        </authorList>
    </citation>
    <scope>NUCLEOTIDE SEQUENCE</scope>
</reference>
<sequence>MAAMSWLSELLTDAWLSSTVGKQLDIEHFDVLEAEGNSSSKLVRVQCKQGTLMLKITRQTPGDALAASVEREALFYHTAWCSLRKIGVGLLDLHAVEIRPDMSVIVLEFVKDGWRTGPNAGLSRCQAEALVGLLARIHAWGLKGKDRLEDCRDGHLFRHGLPDLFRKSVSKVTADKIKAGSPAGSPASTTEGAKKVMDMLHAAAKPGLYEFAVNLVMESSPITVLV</sequence>
<gene>
    <name evidence="1" type="primary">Ank3</name>
    <name evidence="1" type="ORF">SPIL2461_LOCUS11919</name>
</gene>